<organism evidence="2 3">
    <name type="scientific">Chryseobacterium wanjuense</name>
    <dbReference type="NCBI Taxonomy" id="356305"/>
    <lineage>
        <taxon>Bacteria</taxon>
        <taxon>Pseudomonadati</taxon>
        <taxon>Bacteroidota</taxon>
        <taxon>Flavobacteriia</taxon>
        <taxon>Flavobacteriales</taxon>
        <taxon>Weeksellaceae</taxon>
        <taxon>Chryseobacterium group</taxon>
        <taxon>Chryseobacterium</taxon>
    </lineage>
</organism>
<dbReference type="EMBL" id="FOIU01000001">
    <property type="protein sequence ID" value="SEW15932.1"/>
    <property type="molecule type" value="Genomic_DNA"/>
</dbReference>
<keyword evidence="1" id="KW-0472">Membrane</keyword>
<evidence type="ECO:0000256" key="1">
    <source>
        <dbReference type="SAM" id="Phobius"/>
    </source>
</evidence>
<name>A0A1I0PNK6_9FLAO</name>
<feature type="transmembrane region" description="Helical" evidence="1">
    <location>
        <begin position="27"/>
        <end position="46"/>
    </location>
</feature>
<evidence type="ECO:0000313" key="2">
    <source>
        <dbReference type="EMBL" id="SEW15932.1"/>
    </source>
</evidence>
<keyword evidence="1" id="KW-1133">Transmembrane helix</keyword>
<keyword evidence="3" id="KW-1185">Reference proteome</keyword>
<protein>
    <submittedName>
        <fullName evidence="2">Uncharacterized protein</fullName>
    </submittedName>
</protein>
<gene>
    <name evidence="2" type="ORF">SAMN05421841_1320</name>
</gene>
<proteinExistence type="predicted"/>
<evidence type="ECO:0000313" key="3">
    <source>
        <dbReference type="Proteomes" id="UP000199469"/>
    </source>
</evidence>
<keyword evidence="1" id="KW-0812">Transmembrane</keyword>
<dbReference type="AlphaFoldDB" id="A0A1I0PNK6"/>
<dbReference type="RefSeq" id="WP_170835668.1">
    <property type="nucleotide sequence ID" value="NZ_FOIU01000001.1"/>
</dbReference>
<sequence>MKTKKILSPILGEHIGTKGVSKGIENAAKYVAVGFLALFALGLFTTSQKINAG</sequence>
<dbReference type="Proteomes" id="UP000199469">
    <property type="component" value="Unassembled WGS sequence"/>
</dbReference>
<accession>A0A1I0PNK6</accession>
<reference evidence="3" key="1">
    <citation type="submission" date="2016-10" db="EMBL/GenBank/DDBJ databases">
        <authorList>
            <person name="Varghese N."/>
            <person name="Submissions S."/>
        </authorList>
    </citation>
    <scope>NUCLEOTIDE SEQUENCE [LARGE SCALE GENOMIC DNA]</scope>
    <source>
        <strain evidence="3">DSM 17724</strain>
    </source>
</reference>